<reference evidence="1 2" key="1">
    <citation type="submission" date="2016-08" db="EMBL/GenBank/DDBJ databases">
        <authorList>
            <person name="Seilhamer J.J."/>
        </authorList>
    </citation>
    <scope>NUCLEOTIDE SEQUENCE [LARGE SCALE GENOMIC DNA]</scope>
    <source>
        <strain evidence="1 2">KCTC 42603</strain>
    </source>
</reference>
<proteinExistence type="predicted"/>
<dbReference type="RefSeq" id="WP_070127694.1">
    <property type="nucleotide sequence ID" value="NZ_MDHN01000045.1"/>
</dbReference>
<name>A0A1E7Z559_9ALTE</name>
<evidence type="ECO:0000313" key="1">
    <source>
        <dbReference type="EMBL" id="OFC68655.1"/>
    </source>
</evidence>
<dbReference type="EMBL" id="MDHN01000045">
    <property type="protein sequence ID" value="OFC68655.1"/>
    <property type="molecule type" value="Genomic_DNA"/>
</dbReference>
<dbReference type="OrthoDB" id="6375164at2"/>
<gene>
    <name evidence="1" type="ORF">BFC18_00970</name>
</gene>
<dbReference type="Proteomes" id="UP000175691">
    <property type="component" value="Unassembled WGS sequence"/>
</dbReference>
<organism evidence="1 2">
    <name type="scientific">Alteromonas confluentis</name>
    <dbReference type="NCBI Taxonomy" id="1656094"/>
    <lineage>
        <taxon>Bacteria</taxon>
        <taxon>Pseudomonadati</taxon>
        <taxon>Pseudomonadota</taxon>
        <taxon>Gammaproteobacteria</taxon>
        <taxon>Alteromonadales</taxon>
        <taxon>Alteromonadaceae</taxon>
        <taxon>Alteromonas/Salinimonas group</taxon>
        <taxon>Alteromonas</taxon>
    </lineage>
</organism>
<dbReference type="STRING" id="1656094.BFC18_00970"/>
<keyword evidence="2" id="KW-1185">Reference proteome</keyword>
<comment type="caution">
    <text evidence="1">The sequence shown here is derived from an EMBL/GenBank/DDBJ whole genome shotgun (WGS) entry which is preliminary data.</text>
</comment>
<evidence type="ECO:0000313" key="2">
    <source>
        <dbReference type="Proteomes" id="UP000175691"/>
    </source>
</evidence>
<dbReference type="AlphaFoldDB" id="A0A1E7Z559"/>
<accession>A0A1E7Z559</accession>
<sequence length="779" mass="88793">MPASEEQQVIKQYQPLIRALIPYEQDNRLLEGLNKFTGRVSASIRKTIKEEVIRLTSLTDAPADNSSFAQFPVFKFSHFGIEMRLDKVGARILQKESELYRERYTVGVFESITNSDFYKDHLKKENHKKIVDAFTIESQTLDDINFGDALAITPHFPVSSLEFEKGRSCTVSSFASNSMSLESKRPPKVSSKEVFSFHLPEVPGIPKEQTVRYMVSAIKFNKHTEKYETHFRLHPSTEPKILAALKKYVNMASFQQPLQRELESERAMQDLERDRILDNSPWVPVFLQVNKQGVTPLSVLFTAANEQFSGGIPATQDLTRPKFIKRIMAEMARYSESFVITGLIQTKQGEVRIAATIRELESAGIIAQVIHLLNANNSMYCAHCRLQPVGNVDKQKAFAIHDIVSNENEQLMQISHVMFYRNATESLTGLALSQRLPMPAIPDEFLQDTAKAKISLLFDEQLNRRAETRYLLEKEGAIKTGLLKSQQVFVKDISPTGMCIELPEPLSSAEKELKVSVPEFKLKSQRYRVVGVSPCKKVIRLKLPAKRDTVSAGISQFVNKNISYFKSRDLTVIQRRNHRFAWELAVRHHPSASILCINNRYLINRLKTLYQTSECSDLYPFSVIENVVPMHGFFADKNADKPKSRLLSEMFEGKVTSSNVVHCVRKTDSKLVYLPEQEYFFGALRKQVHNHLTENKIELCVTRVDVTRCQNHETAMSKKRLAQLSRIDKPMYDRFSVMQTSYSHVLYLTSESALHSAVMRAKLRPVKAKAEQKQAAATA</sequence>
<protein>
    <submittedName>
        <fullName evidence="1">Uncharacterized protein</fullName>
    </submittedName>
</protein>